<protein>
    <submittedName>
        <fullName evidence="1">Uncharacterized protein</fullName>
    </submittedName>
</protein>
<dbReference type="AlphaFoldDB" id="A0A9P3BEM5"/>
<comment type="caution">
    <text evidence="1">The sequence shown here is derived from an EMBL/GenBank/DDBJ whole genome shotgun (WGS) entry which is preliminary data.</text>
</comment>
<accession>A0A9P3BEM5</accession>
<dbReference type="EMBL" id="BHVY01000003">
    <property type="protein sequence ID" value="GIJ86301.1"/>
    <property type="molecule type" value="Genomic_DNA"/>
</dbReference>
<organism evidence="1 2">
    <name type="scientific">Aspergillus pseudoviridinutans</name>
    <dbReference type="NCBI Taxonomy" id="1517512"/>
    <lineage>
        <taxon>Eukaryota</taxon>
        <taxon>Fungi</taxon>
        <taxon>Dikarya</taxon>
        <taxon>Ascomycota</taxon>
        <taxon>Pezizomycotina</taxon>
        <taxon>Eurotiomycetes</taxon>
        <taxon>Eurotiomycetidae</taxon>
        <taxon>Eurotiales</taxon>
        <taxon>Aspergillaceae</taxon>
        <taxon>Aspergillus</taxon>
        <taxon>Aspergillus subgen. Fumigati</taxon>
    </lineage>
</organism>
<dbReference type="GeneID" id="67003800"/>
<name>A0A9P3BEM5_9EURO</name>
<dbReference type="OrthoDB" id="4526946at2759"/>
<evidence type="ECO:0000313" key="1">
    <source>
        <dbReference type="EMBL" id="GIJ86301.1"/>
    </source>
</evidence>
<proteinExistence type="predicted"/>
<keyword evidence="2" id="KW-1185">Reference proteome</keyword>
<gene>
    <name evidence="1" type="ORF">Asppvi_005188</name>
</gene>
<sequence>MAAMVQSIDTNLPRCLSRDLLDPRPRERLPRAQWDAPPPTAGDAAIWESAQMVELPPDAWFLARTHEPCGCPGLLPWTGTQPLSRRERAWVARPVLSLVLWAGYGSPRQLAVRAQS</sequence>
<evidence type="ECO:0000313" key="2">
    <source>
        <dbReference type="Proteomes" id="UP001043456"/>
    </source>
</evidence>
<dbReference type="Proteomes" id="UP001043456">
    <property type="component" value="Unassembled WGS sequence"/>
</dbReference>
<dbReference type="RefSeq" id="XP_043157048.1">
    <property type="nucleotide sequence ID" value="XM_043301113.1"/>
</dbReference>
<reference evidence="1 2" key="1">
    <citation type="submission" date="2018-10" db="EMBL/GenBank/DDBJ databases">
        <title>Pan-genome distribution and transcriptional activeness of fungal secondary metabolism genes in Aspergillus section Fumigati.</title>
        <authorList>
            <person name="Takahashi H."/>
            <person name="Umemura M."/>
            <person name="Ninomiya A."/>
            <person name="Kusuya Y."/>
            <person name="Urayama S."/>
            <person name="Shimizu M."/>
            <person name="Watanabe A."/>
            <person name="Kamei K."/>
            <person name="Yaguchi T."/>
            <person name="Hagiwara D."/>
        </authorList>
    </citation>
    <scope>NUCLEOTIDE SEQUENCE [LARGE SCALE GENOMIC DNA]</scope>
    <source>
        <strain evidence="1 2">IFM 55266</strain>
    </source>
</reference>